<reference evidence="2 3" key="1">
    <citation type="journal article" date="2021" name="Microorganisms">
        <title>Acidisoma silvae sp. nov. and Acidisomacellulosilytica sp. nov., Two Acidophilic Bacteria Isolated from Decaying Wood, Hydrolyzing Cellulose and Producing Poly-3-hydroxybutyrate.</title>
        <authorList>
            <person name="Mieszkin S."/>
            <person name="Pouder E."/>
            <person name="Uroz S."/>
            <person name="Simon-Colin C."/>
            <person name="Alain K."/>
        </authorList>
    </citation>
    <scope>NUCLEOTIDE SEQUENCE [LARGE SCALE GENOMIC DNA]</scope>
    <source>
        <strain evidence="2 3">HW T5.17</strain>
    </source>
</reference>
<dbReference type="EMBL" id="JAESVA010000018">
    <property type="protein sequence ID" value="MCB8883898.1"/>
    <property type="molecule type" value="Genomic_DNA"/>
</dbReference>
<feature type="region of interest" description="Disordered" evidence="1">
    <location>
        <begin position="70"/>
        <end position="91"/>
    </location>
</feature>
<comment type="caution">
    <text evidence="2">The sequence shown here is derived from an EMBL/GenBank/DDBJ whole genome shotgun (WGS) entry which is preliminary data.</text>
</comment>
<accession>A0A963Z8P2</accession>
<evidence type="ECO:0000256" key="1">
    <source>
        <dbReference type="SAM" id="MobiDB-lite"/>
    </source>
</evidence>
<sequence>MFDPPVTVEEWRLAGRQFGGVWAGTPRIAFEEDLVARLAGLVDALRTSVEDMDEAIAAFDQAAWTAWEAGAKGDDQDAQGVSVPVDRTDIE</sequence>
<name>A0A963Z8P2_9PROT</name>
<proteinExistence type="predicted"/>
<dbReference type="RefSeq" id="WP_227310640.1">
    <property type="nucleotide sequence ID" value="NZ_JAESVA010000018.1"/>
</dbReference>
<evidence type="ECO:0000313" key="2">
    <source>
        <dbReference type="EMBL" id="MCB8883898.1"/>
    </source>
</evidence>
<evidence type="ECO:0000313" key="3">
    <source>
        <dbReference type="Proteomes" id="UP000721844"/>
    </source>
</evidence>
<protein>
    <submittedName>
        <fullName evidence="2">Uncharacterized protein</fullName>
    </submittedName>
</protein>
<keyword evidence="3" id="KW-1185">Reference proteome</keyword>
<organism evidence="2 3">
    <name type="scientific">Acidisoma cellulosilyticum</name>
    <dbReference type="NCBI Taxonomy" id="2802395"/>
    <lineage>
        <taxon>Bacteria</taxon>
        <taxon>Pseudomonadati</taxon>
        <taxon>Pseudomonadota</taxon>
        <taxon>Alphaproteobacteria</taxon>
        <taxon>Acetobacterales</taxon>
        <taxon>Acidocellaceae</taxon>
        <taxon>Acidisoma</taxon>
    </lineage>
</organism>
<dbReference type="AlphaFoldDB" id="A0A963Z8P2"/>
<gene>
    <name evidence="2" type="ORF">ACELLULO517_26870</name>
</gene>
<dbReference type="Proteomes" id="UP000721844">
    <property type="component" value="Unassembled WGS sequence"/>
</dbReference>